<dbReference type="GO" id="GO:0031012">
    <property type="term" value="C:extracellular matrix"/>
    <property type="evidence" value="ECO:0007669"/>
    <property type="project" value="InterPro"/>
</dbReference>
<evidence type="ECO:0000256" key="8">
    <source>
        <dbReference type="PIRSR" id="PIRSR621190-2"/>
    </source>
</evidence>
<dbReference type="SUPFAM" id="SSF47090">
    <property type="entry name" value="PGBD-like"/>
    <property type="match status" value="1"/>
</dbReference>
<dbReference type="GO" id="GO:0008270">
    <property type="term" value="F:zinc ion binding"/>
    <property type="evidence" value="ECO:0007669"/>
    <property type="project" value="InterPro"/>
</dbReference>
<dbReference type="InterPro" id="IPR001818">
    <property type="entry name" value="Pept_M10_metallopeptidase"/>
</dbReference>
<feature type="binding site" evidence="8">
    <location>
        <position position="259"/>
    </location>
    <ligand>
        <name>Zn(2+)</name>
        <dbReference type="ChEBI" id="CHEBI:29105"/>
        <label>2</label>
        <note>catalytic</note>
    </ligand>
</feature>
<evidence type="ECO:0000313" key="13">
    <source>
        <dbReference type="Proteomes" id="UP000580250"/>
    </source>
</evidence>
<protein>
    <recommendedName>
        <fullName evidence="11">Peptidase metallopeptidase domain-containing protein</fullName>
    </recommendedName>
</protein>
<accession>A0A6V7XLY5</accession>
<dbReference type="Gene3D" id="2.110.10.10">
    <property type="entry name" value="Hemopexin-like domain"/>
    <property type="match status" value="1"/>
</dbReference>
<evidence type="ECO:0000256" key="10">
    <source>
        <dbReference type="SAM" id="SignalP"/>
    </source>
</evidence>
<dbReference type="InterPro" id="IPR036375">
    <property type="entry name" value="Hemopexin-like_dom_sf"/>
</dbReference>
<dbReference type="EMBL" id="CAJEWN010001825">
    <property type="protein sequence ID" value="CAD2200283.1"/>
    <property type="molecule type" value="Genomic_DNA"/>
</dbReference>
<feature type="chain" id="PRO_5028061894" description="Peptidase metallopeptidase domain-containing protein" evidence="10">
    <location>
        <begin position="21"/>
        <end position="576"/>
    </location>
</feature>
<keyword evidence="5 8" id="KW-0862">Zinc</keyword>
<evidence type="ECO:0000256" key="5">
    <source>
        <dbReference type="ARBA" id="ARBA00022833"/>
    </source>
</evidence>
<dbReference type="InterPro" id="IPR006026">
    <property type="entry name" value="Peptidase_Metallo"/>
</dbReference>
<feature type="region of interest" description="Disordered" evidence="9">
    <location>
        <begin position="25"/>
        <end position="62"/>
    </location>
</feature>
<keyword evidence="2" id="KW-0645">Protease</keyword>
<comment type="cofactor">
    <cofactor evidence="8">
        <name>Zn(2+)</name>
        <dbReference type="ChEBI" id="CHEBI:29105"/>
    </cofactor>
    <text evidence="8">Binds 2 Zn(2+) ions per subunit.</text>
</comment>
<dbReference type="SMART" id="SM00235">
    <property type="entry name" value="ZnMc"/>
    <property type="match status" value="1"/>
</dbReference>
<dbReference type="GO" id="GO:0030198">
    <property type="term" value="P:extracellular matrix organization"/>
    <property type="evidence" value="ECO:0007669"/>
    <property type="project" value="TreeGrafter"/>
</dbReference>
<dbReference type="SUPFAM" id="SSF55486">
    <property type="entry name" value="Metalloproteases ('zincins'), catalytic domain"/>
    <property type="match status" value="1"/>
</dbReference>
<evidence type="ECO:0000313" key="12">
    <source>
        <dbReference type="EMBL" id="CAD2200283.1"/>
    </source>
</evidence>
<comment type="caution">
    <text evidence="12">The sequence shown here is derived from an EMBL/GenBank/DDBJ whole genome shotgun (WGS) entry which is preliminary data.</text>
</comment>
<feature type="signal peptide" evidence="10">
    <location>
        <begin position="1"/>
        <end position="20"/>
    </location>
</feature>
<gene>
    <name evidence="12" type="ORF">MENT_LOCUS53737</name>
</gene>
<keyword evidence="10" id="KW-0732">Signal</keyword>
<comment type="cofactor">
    <cofactor evidence="8">
        <name>Ca(2+)</name>
        <dbReference type="ChEBI" id="CHEBI:29108"/>
    </cofactor>
    <text evidence="8">Can bind about 5 Ca(2+) ions per subunit.</text>
</comment>
<feature type="binding site" evidence="8">
    <location>
        <position position="218"/>
    </location>
    <ligand>
        <name>Ca(2+)</name>
        <dbReference type="ChEBI" id="CHEBI:29108"/>
        <label>3</label>
    </ligand>
</feature>
<dbReference type="Proteomes" id="UP000580250">
    <property type="component" value="Unassembled WGS sequence"/>
</dbReference>
<dbReference type="Pfam" id="PF00413">
    <property type="entry name" value="Peptidase_M10"/>
    <property type="match status" value="1"/>
</dbReference>
<feature type="binding site" evidence="8">
    <location>
        <position position="277"/>
    </location>
    <ligand>
        <name>Zn(2+)</name>
        <dbReference type="ChEBI" id="CHEBI:29105"/>
        <label>2</label>
        <note>catalytic</note>
    </ligand>
</feature>
<dbReference type="InterPro" id="IPR036365">
    <property type="entry name" value="PGBD-like_sf"/>
</dbReference>
<reference evidence="12 13" key="1">
    <citation type="submission" date="2020-08" db="EMBL/GenBank/DDBJ databases">
        <authorList>
            <person name="Koutsovoulos G."/>
            <person name="Danchin GJ E."/>
        </authorList>
    </citation>
    <scope>NUCLEOTIDE SEQUENCE [LARGE SCALE GENOMIC DNA]</scope>
</reference>
<evidence type="ECO:0000256" key="2">
    <source>
        <dbReference type="ARBA" id="ARBA00022670"/>
    </source>
</evidence>
<dbReference type="InterPro" id="IPR024079">
    <property type="entry name" value="MetalloPept_cat_dom_sf"/>
</dbReference>
<organism evidence="12 13">
    <name type="scientific">Meloidogyne enterolobii</name>
    <name type="common">Root-knot nematode worm</name>
    <name type="synonym">Meloidogyne mayaguensis</name>
    <dbReference type="NCBI Taxonomy" id="390850"/>
    <lineage>
        <taxon>Eukaryota</taxon>
        <taxon>Metazoa</taxon>
        <taxon>Ecdysozoa</taxon>
        <taxon>Nematoda</taxon>
        <taxon>Chromadorea</taxon>
        <taxon>Rhabditida</taxon>
        <taxon>Tylenchina</taxon>
        <taxon>Tylenchomorpha</taxon>
        <taxon>Tylenchoidea</taxon>
        <taxon>Meloidogynidae</taxon>
        <taxon>Meloidogyninae</taxon>
        <taxon>Meloidogyne</taxon>
    </lineage>
</organism>
<dbReference type="GO" id="GO:0030574">
    <property type="term" value="P:collagen catabolic process"/>
    <property type="evidence" value="ECO:0007669"/>
    <property type="project" value="TreeGrafter"/>
</dbReference>
<feature type="active site" evidence="7">
    <location>
        <position position="260"/>
    </location>
</feature>
<evidence type="ECO:0000259" key="11">
    <source>
        <dbReference type="SMART" id="SM00235"/>
    </source>
</evidence>
<dbReference type="PRINTS" id="PR00138">
    <property type="entry name" value="MATRIXIN"/>
</dbReference>
<dbReference type="OrthoDB" id="406838at2759"/>
<feature type="binding site" evidence="8">
    <location>
        <position position="263"/>
    </location>
    <ligand>
        <name>Zn(2+)</name>
        <dbReference type="ChEBI" id="CHEBI:29105"/>
        <label>2</label>
        <note>catalytic</note>
    </ligand>
</feature>
<dbReference type="SUPFAM" id="SSF50923">
    <property type="entry name" value="Hemopexin-like domain"/>
    <property type="match status" value="1"/>
</dbReference>
<evidence type="ECO:0000256" key="6">
    <source>
        <dbReference type="ARBA" id="ARBA00023049"/>
    </source>
</evidence>
<feature type="binding site" evidence="8">
    <location>
        <position position="269"/>
    </location>
    <ligand>
        <name>Zn(2+)</name>
        <dbReference type="ChEBI" id="CHEBI:29105"/>
        <label>2</label>
        <note>catalytic</note>
    </ligand>
</feature>
<keyword evidence="8" id="KW-0106">Calcium</keyword>
<feature type="binding site" description="in inhibited form" evidence="8">
    <location>
        <position position="136"/>
    </location>
    <ligand>
        <name>Zn(2+)</name>
        <dbReference type="ChEBI" id="CHEBI:29105"/>
        <label>2</label>
        <note>catalytic</note>
    </ligand>
</feature>
<dbReference type="PANTHER" id="PTHR10201">
    <property type="entry name" value="MATRIX METALLOPROTEINASE"/>
    <property type="match status" value="1"/>
</dbReference>
<dbReference type="PROSITE" id="PS51257">
    <property type="entry name" value="PROKAR_LIPOPROTEIN"/>
    <property type="match status" value="1"/>
</dbReference>
<dbReference type="InterPro" id="IPR021190">
    <property type="entry name" value="Pept_M10A"/>
</dbReference>
<feature type="compositionally biased region" description="Basic and acidic residues" evidence="9">
    <location>
        <begin position="32"/>
        <end position="42"/>
    </location>
</feature>
<keyword evidence="3 8" id="KW-0479">Metal-binding</keyword>
<name>A0A6V7XLY5_MELEN</name>
<feature type="binding site" evidence="8">
    <location>
        <position position="231"/>
    </location>
    <ligand>
        <name>Ca(2+)</name>
        <dbReference type="ChEBI" id="CHEBI:29108"/>
        <label>2</label>
    </ligand>
</feature>
<evidence type="ECO:0000256" key="1">
    <source>
        <dbReference type="ARBA" id="ARBA00010370"/>
    </source>
</evidence>
<evidence type="ECO:0000256" key="7">
    <source>
        <dbReference type="PIRSR" id="PIRSR621190-1"/>
    </source>
</evidence>
<evidence type="ECO:0000256" key="9">
    <source>
        <dbReference type="SAM" id="MobiDB-lite"/>
    </source>
</evidence>
<sequence>MKIFILLLLFFLTNPSLISACFSSGNPAKGNPETEKLTEKPTKTTKATTNQNKLNDKSENEVIPTEKVDQSFEVDKDFVLDYLKEFGHLPKETGAKEENITEELEYGIKHFQEFMNIPPKGIIDLPTLARMSWKRCGNLDKPINDPHIWEKTSLNWAINNYPNTGFPISLQQLRGLIKQAFSAWEIVIAIDFMEVENINDANILFSFDETNENQSKTGLGIATGTAGPLSNIWLSKNQNWSIFQTQEEGNADIFLTLIHEIGHSLGLEHIGDPNSVMFPMLERSTGEQLPVISSDDVTRLRALYETFLPAELDKTSQKYNSMATPRSLPSRPAGKDMAEVCPHTITAATNVLPGMVVAFNGQYTWTIKKGNITSGPTLIRDRFPDAPEFINASFSTSTITILIQGHTLFGYNYDEKHDKFTRAKTYPKMLHNRILFYPTGAFPLLNESIILINGKVYATYNVIKNEPHMLGNLEELYPNLPDGLLSGIPATPDFSLYYMLTANLSFVYNTQTFRLVSTQTIGQFIECEKTGVNLLLQQFNSFNAPIPPQFRNEFPQHHNSPRLTINNNLPLGMRFV</sequence>
<evidence type="ECO:0000256" key="3">
    <source>
        <dbReference type="ARBA" id="ARBA00022723"/>
    </source>
</evidence>
<feature type="domain" description="Peptidase metallopeptidase" evidence="11">
    <location>
        <begin position="145"/>
        <end position="306"/>
    </location>
</feature>
<evidence type="ECO:0000256" key="4">
    <source>
        <dbReference type="ARBA" id="ARBA00022801"/>
    </source>
</evidence>
<dbReference type="GO" id="GO:0004222">
    <property type="term" value="F:metalloendopeptidase activity"/>
    <property type="evidence" value="ECO:0007669"/>
    <property type="project" value="InterPro"/>
</dbReference>
<keyword evidence="4" id="KW-0378">Hydrolase</keyword>
<dbReference type="PANTHER" id="PTHR10201:SF284">
    <property type="entry name" value="PEPTIDASE METALLOPEPTIDASE DOMAIN-CONTAINING PROTEIN"/>
    <property type="match status" value="1"/>
</dbReference>
<dbReference type="AlphaFoldDB" id="A0A6V7XLY5"/>
<feature type="binding site" evidence="8">
    <location>
        <position position="200"/>
    </location>
    <ligand>
        <name>Ca(2+)</name>
        <dbReference type="ChEBI" id="CHEBI:29108"/>
        <label>2</label>
    </ligand>
</feature>
<proteinExistence type="inferred from homology"/>
<feature type="compositionally biased region" description="Low complexity" evidence="9">
    <location>
        <begin position="44"/>
        <end position="53"/>
    </location>
</feature>
<comment type="similarity">
    <text evidence="1">Belongs to the peptidase M10A family.</text>
</comment>
<dbReference type="GO" id="GO:0006508">
    <property type="term" value="P:proteolysis"/>
    <property type="evidence" value="ECO:0007669"/>
    <property type="project" value="UniProtKB-KW"/>
</dbReference>
<dbReference type="Gene3D" id="3.40.390.10">
    <property type="entry name" value="Collagenase (Catalytic Domain)"/>
    <property type="match status" value="1"/>
</dbReference>
<keyword evidence="6" id="KW-0482">Metalloprotease</keyword>